<sequence>MGRLVVTEFVTLDGVAQAPGQPEEDRAGGFAHGGWQAPLLDHESGAAMFAQASSMDALLLGRRTYEIFADYWPTAPAEIPFTGLLNRVPRYVASRTLHEPLGWEGATLLRGALAEAVTGLKERHDEVHVIGSLDLVQSLLRLGVVDRLNLWLYPLTLGSGKRLFAGGTVPAAFRLTESVTHPSGALQLTYETAGTPTYGNLAHPADGRDG</sequence>
<dbReference type="InterPro" id="IPR024072">
    <property type="entry name" value="DHFR-like_dom_sf"/>
</dbReference>
<reference evidence="2" key="1">
    <citation type="submission" date="2016-06" db="EMBL/GenBank/DDBJ databases">
        <authorList>
            <person name="Kjaerup R.B."/>
            <person name="Dalgaard T.S."/>
            <person name="Juul-Madsen H.R."/>
        </authorList>
    </citation>
    <scope>NUCLEOTIDE SEQUENCE [LARGE SCALE GENOMIC DNA]</scope>
    <source>
        <strain evidence="2">DSM 44151</strain>
    </source>
</reference>
<dbReference type="Pfam" id="PF01872">
    <property type="entry name" value="RibD_C"/>
    <property type="match status" value="1"/>
</dbReference>
<dbReference type="InterPro" id="IPR050765">
    <property type="entry name" value="Riboflavin_Biosynth_HTPR"/>
</dbReference>
<name>A0A1C6TVQ9_9ACTN</name>
<dbReference type="InterPro" id="IPR002734">
    <property type="entry name" value="RibDG_C"/>
</dbReference>
<dbReference type="SUPFAM" id="SSF53597">
    <property type="entry name" value="Dihydrofolate reductase-like"/>
    <property type="match status" value="1"/>
</dbReference>
<organism evidence="2 4">
    <name type="scientific">Micromonospora chersina</name>
    <dbReference type="NCBI Taxonomy" id="47854"/>
    <lineage>
        <taxon>Bacteria</taxon>
        <taxon>Bacillati</taxon>
        <taxon>Actinomycetota</taxon>
        <taxon>Actinomycetes</taxon>
        <taxon>Micromonosporales</taxon>
        <taxon>Micromonosporaceae</taxon>
        <taxon>Micromonospora</taxon>
    </lineage>
</organism>
<dbReference type="GO" id="GO:0008703">
    <property type="term" value="F:5-amino-6-(5-phosphoribosylamino)uracil reductase activity"/>
    <property type="evidence" value="ECO:0007669"/>
    <property type="project" value="InterPro"/>
</dbReference>
<keyword evidence="4" id="KW-1185">Reference proteome</keyword>
<evidence type="ECO:0000313" key="3">
    <source>
        <dbReference type="EMBL" id="SCL72185.1"/>
    </source>
</evidence>
<dbReference type="STRING" id="47854.GA0070603_0022"/>
<dbReference type="AlphaFoldDB" id="A0A1C6TVQ9"/>
<dbReference type="GeneID" id="43282837"/>
<dbReference type="OrthoDB" id="3471694at2"/>
<dbReference type="Proteomes" id="UP000198605">
    <property type="component" value="Unassembled WGS sequence"/>
</dbReference>
<dbReference type="EMBL" id="FMIB01000002">
    <property type="protein sequence ID" value="SCL45855.1"/>
    <property type="molecule type" value="Genomic_DNA"/>
</dbReference>
<evidence type="ECO:0000259" key="1">
    <source>
        <dbReference type="Pfam" id="PF01872"/>
    </source>
</evidence>
<dbReference type="PANTHER" id="PTHR38011:SF2">
    <property type="entry name" value="BIFUNCTIONAL DEAMINASE-REDUCTASE DOMAIN PROTEIN"/>
    <property type="match status" value="1"/>
</dbReference>
<accession>A0A1C6TVQ9</accession>
<dbReference type="EMBL" id="FMIB01000002">
    <property type="protein sequence ID" value="SCL72185.1"/>
    <property type="molecule type" value="Genomic_DNA"/>
</dbReference>
<dbReference type="PANTHER" id="PTHR38011">
    <property type="entry name" value="DIHYDROFOLATE REDUCTASE FAMILY PROTEIN (AFU_ORTHOLOGUE AFUA_8G06820)"/>
    <property type="match status" value="1"/>
</dbReference>
<evidence type="ECO:0000313" key="2">
    <source>
        <dbReference type="EMBL" id="SCL45855.1"/>
    </source>
</evidence>
<proteinExistence type="predicted"/>
<dbReference type="GO" id="GO:0009231">
    <property type="term" value="P:riboflavin biosynthetic process"/>
    <property type="evidence" value="ECO:0007669"/>
    <property type="project" value="InterPro"/>
</dbReference>
<reference evidence="4" key="2">
    <citation type="submission" date="2016-06" db="EMBL/GenBank/DDBJ databases">
        <authorList>
            <person name="Varghese N."/>
            <person name="Submissions Spin"/>
        </authorList>
    </citation>
    <scope>NUCLEOTIDE SEQUENCE [LARGE SCALE GENOMIC DNA]</scope>
    <source>
        <strain evidence="4">DSM 44151</strain>
    </source>
</reference>
<dbReference type="Gene3D" id="3.40.430.10">
    <property type="entry name" value="Dihydrofolate Reductase, subunit A"/>
    <property type="match status" value="1"/>
</dbReference>
<protein>
    <submittedName>
        <fullName evidence="2">Dihydrofolate reductase</fullName>
    </submittedName>
</protein>
<dbReference type="RefSeq" id="WP_091305387.1">
    <property type="nucleotide sequence ID" value="NZ_FMIB01000002.1"/>
</dbReference>
<evidence type="ECO:0000313" key="4">
    <source>
        <dbReference type="Proteomes" id="UP000198605"/>
    </source>
</evidence>
<feature type="domain" description="Bacterial bifunctional deaminase-reductase C-terminal" evidence="1">
    <location>
        <begin position="4"/>
        <end position="184"/>
    </location>
</feature>
<gene>
    <name evidence="2" type="ORF">GA0070603_0022</name>
    <name evidence="3" type="ORF">GA0070603_6233</name>
</gene>